<sequence length="496" mass="55834">MATSKPVKPHTPPTPTEKLFQHTLFILLSPHTQPLILRLMTVESSLQQLKRASSGRLPSSYGVYFKNTLVALCHALEDHILQTSSPDSTNKPLVLVTFQQGKWYLQEADRYLDMARSSRHIAIAAVADSGFSEHKTGSLENVSLVNLDNSDSLVNEWNLIILSPDYASMVLCHELSPEEYRSDSQPQIDTERKFYGLWTFDRDLVEKAARILIERLHPYNPSLAADLSRQQEEISQNINPIPTDLTGVVSRIVTYLQTSQQQLVTVSRQARELSDLEGQASRLNKNLAANKLQAFLRMAQKVDERDIDNPLASLQVAALAEMLGQLLDLPTLRLRRLRLAGLLYRIGLAEAPIEVFRQRASQLEGANALFWRDRSVLGAQLLATMPELAPIQQIIYHEFEYWDGSGVPNGLKGEEISLESRILGLSAYFQELTQPRGDRLALDLGEALERCQNYSGIRFDPALVEKLSSVIRLCEMGWMQLPDRPSQVPAVWLESV</sequence>
<dbReference type="Pfam" id="PF17150">
    <property type="entry name" value="CHASE6_C"/>
    <property type="match status" value="1"/>
</dbReference>
<reference evidence="3 4" key="1">
    <citation type="submission" date="2018-09" db="EMBL/GenBank/DDBJ databases">
        <title>Evolutionary history of phycoerythrin pigmentation in the water bloom-forming cyanobacterium Microcystis aeruginosa.</title>
        <authorList>
            <person name="Tanabe Y."/>
            <person name="Tanabe Y."/>
            <person name="Yamaguchi H."/>
        </authorList>
    </citation>
    <scope>NUCLEOTIDE SEQUENCE [LARGE SCALE GENOMIC DNA]</scope>
    <source>
        <strain evidence="3 4">NIES-2519</strain>
    </source>
</reference>
<evidence type="ECO:0000313" key="4">
    <source>
        <dbReference type="Proteomes" id="UP000323569"/>
    </source>
</evidence>
<dbReference type="InterPro" id="IPR019278">
    <property type="entry name" value="DICT_dom"/>
</dbReference>
<dbReference type="PANTHER" id="PTHR45228:SF1">
    <property type="entry name" value="CYCLIC DI-GMP PHOSPHODIESTERASE TM_0186"/>
    <property type="match status" value="1"/>
</dbReference>
<organism evidence="3 4">
    <name type="scientific">Microcystis aeruginosa NIES-2519</name>
    <dbReference type="NCBI Taxonomy" id="2303981"/>
    <lineage>
        <taxon>Bacteria</taxon>
        <taxon>Bacillati</taxon>
        <taxon>Cyanobacteriota</taxon>
        <taxon>Cyanophyceae</taxon>
        <taxon>Oscillatoriophycideae</taxon>
        <taxon>Chroococcales</taxon>
        <taxon>Microcystaceae</taxon>
        <taxon>Microcystis</taxon>
    </lineage>
</organism>
<gene>
    <name evidence="3" type="ORF">MiYa_03710</name>
</gene>
<dbReference type="InterPro" id="IPR033415">
    <property type="entry name" value="CHASE6_C"/>
</dbReference>
<evidence type="ECO:0000313" key="3">
    <source>
        <dbReference type="EMBL" id="GCA72160.1"/>
    </source>
</evidence>
<feature type="domain" description="HD-GYP" evidence="2">
    <location>
        <begin position="287"/>
        <end position="483"/>
    </location>
</feature>
<dbReference type="InterPro" id="IPR037522">
    <property type="entry name" value="HD_GYP_dom"/>
</dbReference>
<dbReference type="AlphaFoldDB" id="A0A5A5R7U9"/>
<dbReference type="InterPro" id="IPR052020">
    <property type="entry name" value="Cyclic_di-GMP/3'3'-cGAMP_PDE"/>
</dbReference>
<dbReference type="Pfam" id="PF13487">
    <property type="entry name" value="HD_5"/>
    <property type="match status" value="1"/>
</dbReference>
<name>A0A5A5R7U9_MICAE</name>
<keyword evidence="1" id="KW-0175">Coiled coil</keyword>
<feature type="coiled-coil region" evidence="1">
    <location>
        <begin position="266"/>
        <end position="293"/>
    </location>
</feature>
<evidence type="ECO:0000259" key="2">
    <source>
        <dbReference type="PROSITE" id="PS51832"/>
    </source>
</evidence>
<proteinExistence type="predicted"/>
<evidence type="ECO:0000256" key="1">
    <source>
        <dbReference type="SAM" id="Coils"/>
    </source>
</evidence>
<dbReference type="Pfam" id="PF10069">
    <property type="entry name" value="DICT"/>
    <property type="match status" value="1"/>
</dbReference>
<dbReference type="Gene3D" id="1.10.3210.10">
    <property type="entry name" value="Hypothetical protein af1432"/>
    <property type="match status" value="1"/>
</dbReference>
<accession>A0A5A5R7U9</accession>
<comment type="caution">
    <text evidence="3">The sequence shown here is derived from an EMBL/GenBank/DDBJ whole genome shotgun (WGS) entry which is preliminary data.</text>
</comment>
<protein>
    <submittedName>
        <fullName evidence="3">3'3'-cGAMP-specific phosphodiesterase 1</fullName>
    </submittedName>
</protein>
<dbReference type="PROSITE" id="PS51832">
    <property type="entry name" value="HD_GYP"/>
    <property type="match status" value="1"/>
</dbReference>
<dbReference type="PANTHER" id="PTHR45228">
    <property type="entry name" value="CYCLIC DI-GMP PHOSPHODIESTERASE TM_0186-RELATED"/>
    <property type="match status" value="1"/>
</dbReference>
<dbReference type="Proteomes" id="UP000323569">
    <property type="component" value="Unassembled WGS sequence"/>
</dbReference>
<dbReference type="SUPFAM" id="SSF109604">
    <property type="entry name" value="HD-domain/PDEase-like"/>
    <property type="match status" value="1"/>
</dbReference>
<dbReference type="EMBL" id="BHVO01000086">
    <property type="protein sequence ID" value="GCA72160.1"/>
    <property type="molecule type" value="Genomic_DNA"/>
</dbReference>